<dbReference type="GeneID" id="11139991"/>
<dbReference type="HOGENOM" id="CLU_2550408_0_0_2"/>
<dbReference type="RefSeq" id="WP_014025896.1">
    <property type="nucleotide sequence ID" value="NC_015931.1"/>
</dbReference>
<keyword evidence="1" id="KW-1133">Transmembrane helix</keyword>
<dbReference type="EMBL" id="CP002838">
    <property type="protein sequence ID" value="AEM38219.1"/>
    <property type="molecule type" value="Genomic_DNA"/>
</dbReference>
<dbReference type="InParanoid" id="G0EFP8"/>
<protein>
    <recommendedName>
        <fullName evidence="4">Yip1 domain-containing protein</fullName>
    </recommendedName>
</protein>
<accession>G0EFP8</accession>
<gene>
    <name evidence="2" type="ordered locus">Pyrfu_0347</name>
</gene>
<keyword evidence="1" id="KW-0472">Membrane</keyword>
<evidence type="ECO:0000313" key="2">
    <source>
        <dbReference type="EMBL" id="AEM38219.1"/>
    </source>
</evidence>
<keyword evidence="3" id="KW-1185">Reference proteome</keyword>
<keyword evidence="1" id="KW-0812">Transmembrane</keyword>
<dbReference type="AlphaFoldDB" id="G0EFP8"/>
<dbReference type="Proteomes" id="UP000001037">
    <property type="component" value="Chromosome"/>
</dbReference>
<feature type="transmembrane region" description="Helical" evidence="1">
    <location>
        <begin position="29"/>
        <end position="46"/>
    </location>
</feature>
<organism evidence="2 3">
    <name type="scientific">Pyrolobus fumarii (strain DSM 11204 / 1A)</name>
    <dbReference type="NCBI Taxonomy" id="694429"/>
    <lineage>
        <taxon>Archaea</taxon>
        <taxon>Thermoproteota</taxon>
        <taxon>Thermoprotei</taxon>
        <taxon>Desulfurococcales</taxon>
        <taxon>Pyrodictiaceae</taxon>
        <taxon>Pyrolobus</taxon>
    </lineage>
</organism>
<sequence>MLGAARVAEALSWPARVFSIALKPLGLETLAPFLYALLLATIFYMGARLVRREDIDRVVTSSLVALWALVLVLIGVAMVATR</sequence>
<feature type="transmembrane region" description="Helical" evidence="1">
    <location>
        <begin position="58"/>
        <end position="80"/>
    </location>
</feature>
<evidence type="ECO:0000256" key="1">
    <source>
        <dbReference type="SAM" id="Phobius"/>
    </source>
</evidence>
<evidence type="ECO:0008006" key="4">
    <source>
        <dbReference type="Google" id="ProtNLM"/>
    </source>
</evidence>
<proteinExistence type="predicted"/>
<dbReference type="KEGG" id="pfm:Pyrfu_0347"/>
<dbReference type="STRING" id="694429.Pyrfu_0347"/>
<name>G0EFP8_PYRF1</name>
<evidence type="ECO:0000313" key="3">
    <source>
        <dbReference type="Proteomes" id="UP000001037"/>
    </source>
</evidence>
<reference evidence="2 3" key="1">
    <citation type="journal article" date="2011" name="Stand. Genomic Sci.">
        <title>Complete genome sequence of the hyperthermophilic chemolithoautotroph Pyrolobus fumarii type strain (1A).</title>
        <authorList>
            <person name="Anderson I."/>
            <person name="Goker M."/>
            <person name="Nolan M."/>
            <person name="Lucas S."/>
            <person name="Hammon N."/>
            <person name="Deshpande S."/>
            <person name="Cheng J.F."/>
            <person name="Tapia R."/>
            <person name="Han C."/>
            <person name="Goodwin L."/>
            <person name="Pitluck S."/>
            <person name="Huntemann M."/>
            <person name="Liolios K."/>
            <person name="Ivanova N."/>
            <person name="Pagani I."/>
            <person name="Mavromatis K."/>
            <person name="Ovchinikova G."/>
            <person name="Pati A."/>
            <person name="Chen A."/>
            <person name="Palaniappan K."/>
            <person name="Land M."/>
            <person name="Hauser L."/>
            <person name="Brambilla E.M."/>
            <person name="Huber H."/>
            <person name="Yasawong M."/>
            <person name="Rohde M."/>
            <person name="Spring S."/>
            <person name="Abt B."/>
            <person name="Sikorski J."/>
            <person name="Wirth R."/>
            <person name="Detter J.C."/>
            <person name="Woyke T."/>
            <person name="Bristow J."/>
            <person name="Eisen J.A."/>
            <person name="Markowitz V."/>
            <person name="Hugenholtz P."/>
            <person name="Kyrpides N.C."/>
            <person name="Klenk H.P."/>
            <person name="Lapidus A."/>
        </authorList>
    </citation>
    <scope>NUCLEOTIDE SEQUENCE [LARGE SCALE GENOMIC DNA]</scope>
    <source>
        <strain evidence="3">DSM 11204 / 1A</strain>
    </source>
</reference>